<comment type="caution">
    <text evidence="1">The sequence shown here is derived from an EMBL/GenBank/DDBJ whole genome shotgun (WGS) entry which is preliminary data.</text>
</comment>
<organism evidence="1 3">
    <name type="scientific">Adineta ricciae</name>
    <name type="common">Rotifer</name>
    <dbReference type="NCBI Taxonomy" id="249248"/>
    <lineage>
        <taxon>Eukaryota</taxon>
        <taxon>Metazoa</taxon>
        <taxon>Spiralia</taxon>
        <taxon>Gnathifera</taxon>
        <taxon>Rotifera</taxon>
        <taxon>Eurotatoria</taxon>
        <taxon>Bdelloidea</taxon>
        <taxon>Adinetida</taxon>
        <taxon>Adinetidae</taxon>
        <taxon>Adineta</taxon>
    </lineage>
</organism>
<evidence type="ECO:0000313" key="1">
    <source>
        <dbReference type="EMBL" id="CAF0913318.1"/>
    </source>
</evidence>
<evidence type="ECO:0000313" key="3">
    <source>
        <dbReference type="Proteomes" id="UP000663828"/>
    </source>
</evidence>
<dbReference type="AlphaFoldDB" id="A0A814AGJ0"/>
<protein>
    <submittedName>
        <fullName evidence="1">Uncharacterized protein</fullName>
    </submittedName>
</protein>
<sequence>MRLLPMSFVFNRKLQPQTFNASNNEMLASNPYSLELPYLGTIFLGKSPPNLMSFQKPLREMYLSYSHEHSHEQRRILISDSDILIFESENVQKSKRSFTYAKLESIVNIQILKFSLMRSHNPKQHLQVAFLPLGCEHQERFHSLYSSMNKSQTKLLSNQPISHPSLLLFILRKPGVTGSCSLLDCHVFIVHREAIAFQLCDMIRKLIIKRTMSPVLLQQQVNEDEADEENNDLLTNVNLLDVHRSTTNTSRNPCSSSLSSSALHSSSFHNTSKVLTMKNDIHRMSSPCPTIKPRYFIKASSLISDESEEIVNELMNIVAVEESKSQTSVKRHASFDQLSATNDSTMNKKRYFHHKKRLLNPIPTVSTNSSNDKVATMIDGHLVRPHIVLNRYGDIGNYVPKFLRENITMRSSDSNENIFFRSGNGQLINGFLKLDVLSIPPLKENKQYQSTPCLNEDRNIYSLVQQIQKNHTKSFLNICQNDSNAADMETNRYADDHRVPYVLKSADEQQHVIKSNISPLPSKPKRVTSFPNGESELPIDYRQYLRHTDQGVYLYGGEQRQQTLTLEHTLGYLP</sequence>
<gene>
    <name evidence="2" type="ORF">EDS130_LOCUS13385</name>
    <name evidence="1" type="ORF">XAT740_LOCUS8652</name>
</gene>
<reference evidence="1" key="1">
    <citation type="submission" date="2021-02" db="EMBL/GenBank/DDBJ databases">
        <authorList>
            <person name="Nowell W R."/>
        </authorList>
    </citation>
    <scope>NUCLEOTIDE SEQUENCE</scope>
</reference>
<accession>A0A814AGJ0</accession>
<evidence type="ECO:0000313" key="2">
    <source>
        <dbReference type="EMBL" id="CAF0971363.1"/>
    </source>
</evidence>
<dbReference type="EMBL" id="CAJNOJ010000053">
    <property type="protein sequence ID" value="CAF0971363.1"/>
    <property type="molecule type" value="Genomic_DNA"/>
</dbReference>
<dbReference type="EMBL" id="CAJNOR010000434">
    <property type="protein sequence ID" value="CAF0913318.1"/>
    <property type="molecule type" value="Genomic_DNA"/>
</dbReference>
<keyword evidence="3" id="KW-1185">Reference proteome</keyword>
<dbReference type="Proteomes" id="UP000663828">
    <property type="component" value="Unassembled WGS sequence"/>
</dbReference>
<dbReference type="OrthoDB" id="10042648at2759"/>
<proteinExistence type="predicted"/>
<dbReference type="Proteomes" id="UP000663852">
    <property type="component" value="Unassembled WGS sequence"/>
</dbReference>
<name>A0A814AGJ0_ADIRI</name>